<evidence type="ECO:0000313" key="2">
    <source>
        <dbReference type="EMBL" id="EFN78279.1"/>
    </source>
</evidence>
<organism evidence="3">
    <name type="scientific">Harpegnathos saltator</name>
    <name type="common">Jerdon's jumping ant</name>
    <dbReference type="NCBI Taxonomy" id="610380"/>
    <lineage>
        <taxon>Eukaryota</taxon>
        <taxon>Metazoa</taxon>
        <taxon>Ecdysozoa</taxon>
        <taxon>Arthropoda</taxon>
        <taxon>Hexapoda</taxon>
        <taxon>Insecta</taxon>
        <taxon>Pterygota</taxon>
        <taxon>Neoptera</taxon>
        <taxon>Endopterygota</taxon>
        <taxon>Hymenoptera</taxon>
        <taxon>Apocrita</taxon>
        <taxon>Aculeata</taxon>
        <taxon>Formicoidea</taxon>
        <taxon>Formicidae</taxon>
        <taxon>Ponerinae</taxon>
        <taxon>Ponerini</taxon>
        <taxon>Harpegnathos</taxon>
    </lineage>
</organism>
<name>E2C1B7_HARSA</name>
<dbReference type="Proteomes" id="UP000008237">
    <property type="component" value="Unassembled WGS sequence"/>
</dbReference>
<keyword evidence="3" id="KW-1185">Reference proteome</keyword>
<evidence type="ECO:0000256" key="1">
    <source>
        <dbReference type="SAM" id="MobiDB-lite"/>
    </source>
</evidence>
<accession>E2C1B7</accession>
<sequence length="120" mass="13414">MHVLEVPQSEWKKCFENWFKCMQNLPTRNAKFLFQTLRETSPADADAAPEDPVRAEQGRPGVVAESNSNLVDADAAPEDPVRAKQSRLEELKRNVAGSDCKSFRFPHSAPAMMLNDSIVV</sequence>
<gene>
    <name evidence="2" type="ORF">EAI_00337</name>
</gene>
<protein>
    <submittedName>
        <fullName evidence="2">Uncharacterized protein</fullName>
    </submittedName>
</protein>
<dbReference type="AlphaFoldDB" id="E2C1B7"/>
<dbReference type="InParanoid" id="E2C1B7"/>
<proteinExistence type="predicted"/>
<dbReference type="EMBL" id="GL451914">
    <property type="protein sequence ID" value="EFN78279.1"/>
    <property type="molecule type" value="Genomic_DNA"/>
</dbReference>
<feature type="region of interest" description="Disordered" evidence="1">
    <location>
        <begin position="41"/>
        <end position="84"/>
    </location>
</feature>
<reference evidence="2 3" key="1">
    <citation type="journal article" date="2010" name="Science">
        <title>Genomic comparison of the ants Camponotus floridanus and Harpegnathos saltator.</title>
        <authorList>
            <person name="Bonasio R."/>
            <person name="Zhang G."/>
            <person name="Ye C."/>
            <person name="Mutti N.S."/>
            <person name="Fang X."/>
            <person name="Qin N."/>
            <person name="Donahue G."/>
            <person name="Yang P."/>
            <person name="Li Q."/>
            <person name="Li C."/>
            <person name="Zhang P."/>
            <person name="Huang Z."/>
            <person name="Berger S.L."/>
            <person name="Reinberg D."/>
            <person name="Wang J."/>
            <person name="Liebig J."/>
        </authorList>
    </citation>
    <scope>NUCLEOTIDE SEQUENCE [LARGE SCALE GENOMIC DNA]</scope>
    <source>
        <strain evidence="2 3">R22 G/1</strain>
    </source>
</reference>
<evidence type="ECO:0000313" key="3">
    <source>
        <dbReference type="Proteomes" id="UP000008237"/>
    </source>
</evidence>